<dbReference type="Proteomes" id="UP000193623">
    <property type="component" value="Unassembled WGS sequence"/>
</dbReference>
<dbReference type="RefSeq" id="WP_085862886.1">
    <property type="nucleotide sequence ID" value="NZ_FWFT01000001.1"/>
</dbReference>
<keyword evidence="1" id="KW-0472">Membrane</keyword>
<dbReference type="EMBL" id="FWFT01000001">
    <property type="protein sequence ID" value="SLN16385.1"/>
    <property type="molecule type" value="Genomic_DNA"/>
</dbReference>
<evidence type="ECO:0000313" key="4">
    <source>
        <dbReference type="Proteomes" id="UP000193623"/>
    </source>
</evidence>
<feature type="signal peptide" evidence="2">
    <location>
        <begin position="1"/>
        <end position="23"/>
    </location>
</feature>
<evidence type="ECO:0000256" key="1">
    <source>
        <dbReference type="SAM" id="Phobius"/>
    </source>
</evidence>
<evidence type="ECO:0000256" key="2">
    <source>
        <dbReference type="SAM" id="SignalP"/>
    </source>
</evidence>
<evidence type="ECO:0008006" key="5">
    <source>
        <dbReference type="Google" id="ProtNLM"/>
    </source>
</evidence>
<keyword evidence="2" id="KW-0732">Signal</keyword>
<keyword evidence="1" id="KW-0812">Transmembrane</keyword>
<protein>
    <recommendedName>
        <fullName evidence="5">Ferrochelatase</fullName>
    </recommendedName>
</protein>
<keyword evidence="4" id="KW-1185">Reference proteome</keyword>
<keyword evidence="1" id="KW-1133">Transmembrane helix</keyword>
<accession>A0A1Y5RFJ2</accession>
<feature type="transmembrane region" description="Helical" evidence="1">
    <location>
        <begin position="47"/>
        <end position="65"/>
    </location>
</feature>
<organism evidence="3 4">
    <name type="scientific">Pseudooctadecabacter jejudonensis</name>
    <dbReference type="NCBI Taxonomy" id="1391910"/>
    <lineage>
        <taxon>Bacteria</taxon>
        <taxon>Pseudomonadati</taxon>
        <taxon>Pseudomonadota</taxon>
        <taxon>Alphaproteobacteria</taxon>
        <taxon>Rhodobacterales</taxon>
        <taxon>Paracoccaceae</taxon>
        <taxon>Pseudooctadecabacter</taxon>
    </lineage>
</organism>
<sequence length="78" mass="7524">MTTFTKTLALAATLGVAASATFAGGLAEPVMEMAPVVVMEETAGSSSSAGILIPLILIALIAAAMSSSSGGGADLEPL</sequence>
<dbReference type="AlphaFoldDB" id="A0A1Y5RFJ2"/>
<gene>
    <name evidence="3" type="ORF">PSJ8397_00417</name>
</gene>
<reference evidence="3 4" key="1">
    <citation type="submission" date="2017-03" db="EMBL/GenBank/DDBJ databases">
        <authorList>
            <person name="Afonso C.L."/>
            <person name="Miller P.J."/>
            <person name="Scott M.A."/>
            <person name="Spackman E."/>
            <person name="Goraichik I."/>
            <person name="Dimitrov K.M."/>
            <person name="Suarez D.L."/>
            <person name="Swayne D.E."/>
        </authorList>
    </citation>
    <scope>NUCLEOTIDE SEQUENCE [LARGE SCALE GENOMIC DNA]</scope>
    <source>
        <strain evidence="3 4">CECT 8397</strain>
    </source>
</reference>
<name>A0A1Y5RFJ2_9RHOB</name>
<evidence type="ECO:0000313" key="3">
    <source>
        <dbReference type="EMBL" id="SLN16385.1"/>
    </source>
</evidence>
<proteinExistence type="predicted"/>
<feature type="chain" id="PRO_5012983654" description="Ferrochelatase" evidence="2">
    <location>
        <begin position="24"/>
        <end position="78"/>
    </location>
</feature>